<dbReference type="GO" id="GO:0000776">
    <property type="term" value="C:kinetochore"/>
    <property type="evidence" value="ECO:0007669"/>
    <property type="project" value="TreeGrafter"/>
</dbReference>
<dbReference type="InterPro" id="IPR038889">
    <property type="entry name" value="Shugoshin1/2"/>
</dbReference>
<evidence type="ECO:0000256" key="6">
    <source>
        <dbReference type="ARBA" id="ARBA00023054"/>
    </source>
</evidence>
<feature type="compositionally biased region" description="Basic and acidic residues" evidence="9">
    <location>
        <begin position="132"/>
        <end position="143"/>
    </location>
</feature>
<evidence type="ECO:0000256" key="8">
    <source>
        <dbReference type="ARBA" id="ARBA00023328"/>
    </source>
</evidence>
<comment type="subcellular location">
    <subcellularLocation>
        <location evidence="1">Chromosome</location>
        <location evidence="1">Centromere</location>
    </subcellularLocation>
</comment>
<keyword evidence="8" id="KW-0137">Centromere</keyword>
<feature type="compositionally biased region" description="Polar residues" evidence="9">
    <location>
        <begin position="88"/>
        <end position="114"/>
    </location>
</feature>
<dbReference type="PANTHER" id="PTHR21577:SF3">
    <property type="entry name" value="SHUGOSHIN 1-RELATED"/>
    <property type="match status" value="1"/>
</dbReference>
<evidence type="ECO:0000256" key="1">
    <source>
        <dbReference type="ARBA" id="ARBA00004584"/>
    </source>
</evidence>
<feature type="region of interest" description="Disordered" evidence="9">
    <location>
        <begin position="85"/>
        <end position="147"/>
    </location>
</feature>
<keyword evidence="5" id="KW-0159">Chromosome partition</keyword>
<evidence type="ECO:0000256" key="5">
    <source>
        <dbReference type="ARBA" id="ARBA00022829"/>
    </source>
</evidence>
<dbReference type="GO" id="GO:0007059">
    <property type="term" value="P:chromosome segregation"/>
    <property type="evidence" value="ECO:0007669"/>
    <property type="project" value="UniProtKB-KW"/>
</dbReference>
<dbReference type="PANTHER" id="PTHR21577">
    <property type="entry name" value="SHUGOSHIN"/>
    <property type="match status" value="1"/>
</dbReference>
<keyword evidence="3" id="KW-0158">Chromosome</keyword>
<evidence type="ECO:0000256" key="2">
    <source>
        <dbReference type="ARBA" id="ARBA00010845"/>
    </source>
</evidence>
<evidence type="ECO:0000256" key="3">
    <source>
        <dbReference type="ARBA" id="ARBA00022454"/>
    </source>
</evidence>
<accession>A0A093GHM4</accession>
<dbReference type="EMBL" id="KL215731">
    <property type="protein sequence ID" value="KFV66294.1"/>
    <property type="molecule type" value="Genomic_DNA"/>
</dbReference>
<dbReference type="AlphaFoldDB" id="A0A093GHM4"/>
<feature type="non-terminal residue" evidence="10">
    <location>
        <position position="1"/>
    </location>
</feature>
<evidence type="ECO:0000313" key="10">
    <source>
        <dbReference type="EMBL" id="KFV66294.1"/>
    </source>
</evidence>
<name>A0A093GHM4_DRYPU</name>
<keyword evidence="11" id="KW-1185">Reference proteome</keyword>
<keyword evidence="4" id="KW-0132">Cell division</keyword>
<evidence type="ECO:0000256" key="7">
    <source>
        <dbReference type="ARBA" id="ARBA00023306"/>
    </source>
</evidence>
<organism evidence="10 11">
    <name type="scientific">Dryobates pubescens</name>
    <name type="common">Downy woodpecker</name>
    <name type="synonym">Picoides pubescens</name>
    <dbReference type="NCBI Taxonomy" id="118200"/>
    <lineage>
        <taxon>Eukaryota</taxon>
        <taxon>Metazoa</taxon>
        <taxon>Chordata</taxon>
        <taxon>Craniata</taxon>
        <taxon>Vertebrata</taxon>
        <taxon>Euteleostomi</taxon>
        <taxon>Archelosauria</taxon>
        <taxon>Archosauria</taxon>
        <taxon>Dinosauria</taxon>
        <taxon>Saurischia</taxon>
        <taxon>Theropoda</taxon>
        <taxon>Coelurosauria</taxon>
        <taxon>Aves</taxon>
        <taxon>Neognathae</taxon>
        <taxon>Neoaves</taxon>
        <taxon>Telluraves</taxon>
        <taxon>Coraciimorphae</taxon>
        <taxon>Piciformes</taxon>
        <taxon>Picidae</taxon>
        <taxon>Dryobates</taxon>
    </lineage>
</organism>
<dbReference type="STRING" id="118200.A0A093GHM4"/>
<gene>
    <name evidence="10" type="ORF">N307_04186</name>
</gene>
<protein>
    <submittedName>
        <fullName evidence="10">Uncharacterized protein</fullName>
    </submittedName>
</protein>
<dbReference type="GO" id="GO:0051301">
    <property type="term" value="P:cell division"/>
    <property type="evidence" value="ECO:0007669"/>
    <property type="project" value="UniProtKB-KW"/>
</dbReference>
<keyword evidence="6" id="KW-0175">Coiled coil</keyword>
<evidence type="ECO:0000313" key="11">
    <source>
        <dbReference type="Proteomes" id="UP000053875"/>
    </source>
</evidence>
<feature type="region of interest" description="Disordered" evidence="9">
    <location>
        <begin position="162"/>
        <end position="184"/>
    </location>
</feature>
<evidence type="ECO:0000256" key="4">
    <source>
        <dbReference type="ARBA" id="ARBA00022618"/>
    </source>
</evidence>
<feature type="non-terminal residue" evidence="10">
    <location>
        <position position="184"/>
    </location>
</feature>
<reference evidence="10 11" key="1">
    <citation type="submission" date="2014-04" db="EMBL/GenBank/DDBJ databases">
        <title>Genome evolution of avian class.</title>
        <authorList>
            <person name="Zhang G."/>
            <person name="Li C."/>
        </authorList>
    </citation>
    <scope>NUCLEOTIDE SEQUENCE [LARGE SCALE GENOMIC DNA]</scope>
    <source>
        <strain evidence="10">BGI_N307</strain>
    </source>
</reference>
<evidence type="ECO:0000256" key="9">
    <source>
        <dbReference type="SAM" id="MobiDB-lite"/>
    </source>
</evidence>
<keyword evidence="7" id="KW-0131">Cell cycle</keyword>
<comment type="similarity">
    <text evidence="2">Belongs to the shugoshin family.</text>
</comment>
<proteinExistence type="inferred from homology"/>
<dbReference type="GO" id="GO:0051177">
    <property type="term" value="P:meiotic sister chromatid cohesion"/>
    <property type="evidence" value="ECO:0007669"/>
    <property type="project" value="TreeGrafter"/>
</dbReference>
<sequence length="184" mass="20111">EMEQCHFQNAVLRHRLSLLENALNEVENIAAAVRTAQLPEFCASSTSFSNGQKSSLTEDSWANDIADGQLVRAAVMPMRVPISKVCDSKQQGSHSTEVQISSQHLQRPASNESPETVPVASKDVLPAGKPQSHQEDNGKKPAEAMEAQEVLLESHIFGEALCGTQQNPNNLPAHAWESHPFSYE</sequence>
<dbReference type="Proteomes" id="UP000053875">
    <property type="component" value="Unassembled WGS sequence"/>
</dbReference>